<sequence>MSVITTDISIYPVNVTVIPGEDVTLTCRAAGNGKVSVLRLTRDDLQPDSVLLYRDGQIDEEQQNPLYKGRTKLPSLISTDGEINLTLNSVTEKDSGVYECRVRTEIKSNTRRKRAVRVCLWIRTSSSWFWISDQMMMIFSGIRLTPGSVLQVKVTLDW</sequence>
<dbReference type="InterPro" id="IPR007110">
    <property type="entry name" value="Ig-like_dom"/>
</dbReference>
<dbReference type="InterPro" id="IPR013106">
    <property type="entry name" value="Ig_V-set"/>
</dbReference>
<comment type="subcellular location">
    <subcellularLocation>
        <location evidence="1">Membrane</location>
    </subcellularLocation>
</comment>
<accession>A0A3B3TPD3</accession>
<proteinExistence type="predicted"/>
<keyword evidence="2" id="KW-0472">Membrane</keyword>
<dbReference type="InterPro" id="IPR003598">
    <property type="entry name" value="Ig_sub2"/>
</dbReference>
<evidence type="ECO:0000256" key="2">
    <source>
        <dbReference type="ARBA" id="ARBA00023136"/>
    </source>
</evidence>
<dbReference type="InterPro" id="IPR050504">
    <property type="entry name" value="IgSF_BTN/MOG"/>
</dbReference>
<reference evidence="5" key="2">
    <citation type="submission" date="2025-09" db="UniProtKB">
        <authorList>
            <consortium name="Ensembl"/>
        </authorList>
    </citation>
    <scope>IDENTIFICATION</scope>
</reference>
<protein>
    <recommendedName>
        <fullName evidence="4">Ig-like domain-containing protein</fullName>
    </recommendedName>
</protein>
<dbReference type="Ensembl" id="ENSPLAT00000013560.1">
    <property type="protein sequence ID" value="ENSPLAP00000002139.1"/>
    <property type="gene ID" value="ENSPLAG00000003340.1"/>
</dbReference>
<dbReference type="InterPro" id="IPR003599">
    <property type="entry name" value="Ig_sub"/>
</dbReference>
<dbReference type="PROSITE" id="PS50835">
    <property type="entry name" value="IG_LIKE"/>
    <property type="match status" value="1"/>
</dbReference>
<evidence type="ECO:0000256" key="3">
    <source>
        <dbReference type="ARBA" id="ARBA00023319"/>
    </source>
</evidence>
<dbReference type="SMART" id="SM00408">
    <property type="entry name" value="IGc2"/>
    <property type="match status" value="1"/>
</dbReference>
<reference evidence="5" key="1">
    <citation type="submission" date="2025-08" db="UniProtKB">
        <authorList>
            <consortium name="Ensembl"/>
        </authorList>
    </citation>
    <scope>IDENTIFICATION</scope>
</reference>
<dbReference type="GO" id="GO:0009897">
    <property type="term" value="C:external side of plasma membrane"/>
    <property type="evidence" value="ECO:0007669"/>
    <property type="project" value="TreeGrafter"/>
</dbReference>
<dbReference type="STRING" id="48699.ENSPLAP00000002139"/>
<dbReference type="SMART" id="SM00409">
    <property type="entry name" value="IG"/>
    <property type="match status" value="1"/>
</dbReference>
<dbReference type="Pfam" id="PF07686">
    <property type="entry name" value="V-set"/>
    <property type="match status" value="1"/>
</dbReference>
<dbReference type="InterPro" id="IPR013783">
    <property type="entry name" value="Ig-like_fold"/>
</dbReference>
<dbReference type="GO" id="GO:0050852">
    <property type="term" value="P:T cell receptor signaling pathway"/>
    <property type="evidence" value="ECO:0007669"/>
    <property type="project" value="TreeGrafter"/>
</dbReference>
<evidence type="ECO:0000313" key="5">
    <source>
        <dbReference type="Ensembl" id="ENSPLAP00000002139.1"/>
    </source>
</evidence>
<dbReference type="GO" id="GO:0001817">
    <property type="term" value="P:regulation of cytokine production"/>
    <property type="evidence" value="ECO:0007669"/>
    <property type="project" value="TreeGrafter"/>
</dbReference>
<dbReference type="InterPro" id="IPR036179">
    <property type="entry name" value="Ig-like_dom_sf"/>
</dbReference>
<dbReference type="GeneTree" id="ENSGT00910000146532"/>
<keyword evidence="3" id="KW-0393">Immunoglobulin domain</keyword>
<dbReference type="PANTHER" id="PTHR24100">
    <property type="entry name" value="BUTYROPHILIN"/>
    <property type="match status" value="1"/>
</dbReference>
<evidence type="ECO:0000313" key="6">
    <source>
        <dbReference type="Proteomes" id="UP000261500"/>
    </source>
</evidence>
<organism evidence="5 6">
    <name type="scientific">Poecilia latipinna</name>
    <name type="common">sailfin molly</name>
    <dbReference type="NCBI Taxonomy" id="48699"/>
    <lineage>
        <taxon>Eukaryota</taxon>
        <taxon>Metazoa</taxon>
        <taxon>Chordata</taxon>
        <taxon>Craniata</taxon>
        <taxon>Vertebrata</taxon>
        <taxon>Euteleostomi</taxon>
        <taxon>Actinopterygii</taxon>
        <taxon>Neopterygii</taxon>
        <taxon>Teleostei</taxon>
        <taxon>Neoteleostei</taxon>
        <taxon>Acanthomorphata</taxon>
        <taxon>Ovalentaria</taxon>
        <taxon>Atherinomorphae</taxon>
        <taxon>Cyprinodontiformes</taxon>
        <taxon>Poeciliidae</taxon>
        <taxon>Poeciliinae</taxon>
        <taxon>Poecilia</taxon>
    </lineage>
</organism>
<dbReference type="Proteomes" id="UP000261500">
    <property type="component" value="Unplaced"/>
</dbReference>
<name>A0A3B3TPD3_9TELE</name>
<feature type="domain" description="Ig-like" evidence="4">
    <location>
        <begin position="6"/>
        <end position="117"/>
    </location>
</feature>
<dbReference type="GO" id="GO:0005102">
    <property type="term" value="F:signaling receptor binding"/>
    <property type="evidence" value="ECO:0007669"/>
    <property type="project" value="TreeGrafter"/>
</dbReference>
<keyword evidence="6" id="KW-1185">Reference proteome</keyword>
<evidence type="ECO:0000259" key="4">
    <source>
        <dbReference type="PROSITE" id="PS50835"/>
    </source>
</evidence>
<evidence type="ECO:0000256" key="1">
    <source>
        <dbReference type="ARBA" id="ARBA00004370"/>
    </source>
</evidence>
<dbReference type="SUPFAM" id="SSF48726">
    <property type="entry name" value="Immunoglobulin"/>
    <property type="match status" value="1"/>
</dbReference>
<dbReference type="Gene3D" id="2.60.40.10">
    <property type="entry name" value="Immunoglobulins"/>
    <property type="match status" value="1"/>
</dbReference>
<dbReference type="AlphaFoldDB" id="A0A3B3TPD3"/>